<feature type="domain" description="Alpha-L-fucosidase C-terminal" evidence="9">
    <location>
        <begin position="404"/>
        <end position="482"/>
    </location>
</feature>
<evidence type="ECO:0000256" key="1">
    <source>
        <dbReference type="ARBA" id="ARBA00004071"/>
    </source>
</evidence>
<dbReference type="Gene3D" id="2.60.40.1180">
    <property type="entry name" value="Golgi alpha-mannosidase II"/>
    <property type="match status" value="1"/>
</dbReference>
<evidence type="ECO:0000256" key="5">
    <source>
        <dbReference type="ARBA" id="ARBA00022801"/>
    </source>
</evidence>
<dbReference type="SUPFAM" id="SSF51445">
    <property type="entry name" value="(Trans)glycosidases"/>
    <property type="match status" value="1"/>
</dbReference>
<dbReference type="PRINTS" id="PR00741">
    <property type="entry name" value="GLHYDRLASE29"/>
</dbReference>
<evidence type="ECO:0000313" key="10">
    <source>
        <dbReference type="EMBL" id="MDN5213685.1"/>
    </source>
</evidence>
<comment type="function">
    <text evidence="1">Alpha-L-fucosidase is responsible for hydrolyzing the alpha-1,6-linked fucose joined to the reducing-end N-acetylglucosamine of the carbohydrate moieties of glycoproteins.</text>
</comment>
<protein>
    <recommendedName>
        <fullName evidence="3">alpha-L-fucosidase</fullName>
        <ecNumber evidence="3">3.2.1.51</ecNumber>
    </recommendedName>
</protein>
<dbReference type="InterPro" id="IPR000933">
    <property type="entry name" value="Glyco_hydro_29"/>
</dbReference>
<feature type="signal peptide" evidence="7">
    <location>
        <begin position="1"/>
        <end position="18"/>
    </location>
</feature>
<evidence type="ECO:0000256" key="7">
    <source>
        <dbReference type="SAM" id="SignalP"/>
    </source>
</evidence>
<dbReference type="Pfam" id="PF16757">
    <property type="entry name" value="Fucosidase_C"/>
    <property type="match status" value="1"/>
</dbReference>
<dbReference type="Gene3D" id="3.20.20.80">
    <property type="entry name" value="Glycosidases"/>
    <property type="match status" value="1"/>
</dbReference>
<evidence type="ECO:0000259" key="9">
    <source>
        <dbReference type="Pfam" id="PF16757"/>
    </source>
</evidence>
<sequence>MKKLLLITILLVSSQAFSQTKYEANWESIDSRPMPSWYTDAKFGIFIHWGPYSVPAFSKVGAYSEWYWMNLVNPGRERQGHTLTKNFHNKVYGENFTYPDFVPMFTCELYDPDQWADIFKKSGAKYVVLTSKHHDGYTLWPSKESDQSWGRPWSSTNSGPGRDLLGELTEAVRKTDVKMGIYYSLYEWFNPLYTANVDLYVEKHMVPQFKDVVQKYSPSLIFTDGEWDYPHTTWKATELLSWLYNESASKDDVVINDRWGKETRHHHGGYYTTEYGSGMPNADNPWEENRGMAHSFGYSRTENIEDYNSTQELLYMLIDIVSRGGNFLLDIGPTADGRIPVIMQERLLEMGKWLEVNGEAIYGTDIWTETCQWTKGKIADAERGRYKVKYDVMKLTVAPDPGFATKEIFFTKKDDVLYGICPVFPEGQFVVKNVTAKASAKVHLLGIAENLKWKQSGKNIIVEIPQVNPSRLPCEYAWTLKIDGIKK</sequence>
<dbReference type="InterPro" id="IPR017853">
    <property type="entry name" value="GH"/>
</dbReference>
<keyword evidence="5" id="KW-0378">Hydrolase</keyword>
<dbReference type="InterPro" id="IPR057739">
    <property type="entry name" value="Glyco_hydro_29_N"/>
</dbReference>
<keyword evidence="11" id="KW-1185">Reference proteome</keyword>
<comment type="similarity">
    <text evidence="2">Belongs to the glycosyl hydrolase 29 family.</text>
</comment>
<dbReference type="EC" id="3.2.1.51" evidence="3"/>
<dbReference type="SMART" id="SM00812">
    <property type="entry name" value="Alpha_L_fucos"/>
    <property type="match status" value="1"/>
</dbReference>
<accession>A0ABT8L7F3</accession>
<organism evidence="10 11">
    <name type="scientific">Agaribacillus aureus</name>
    <dbReference type="NCBI Taxonomy" id="3051825"/>
    <lineage>
        <taxon>Bacteria</taxon>
        <taxon>Pseudomonadati</taxon>
        <taxon>Bacteroidota</taxon>
        <taxon>Cytophagia</taxon>
        <taxon>Cytophagales</taxon>
        <taxon>Splendidivirgaceae</taxon>
        <taxon>Agaribacillus</taxon>
    </lineage>
</organism>
<name>A0ABT8L7F3_9BACT</name>
<evidence type="ECO:0000256" key="3">
    <source>
        <dbReference type="ARBA" id="ARBA00012662"/>
    </source>
</evidence>
<comment type="caution">
    <text evidence="10">The sequence shown here is derived from an EMBL/GenBank/DDBJ whole genome shotgun (WGS) entry which is preliminary data.</text>
</comment>
<dbReference type="RefSeq" id="WP_346759022.1">
    <property type="nucleotide sequence ID" value="NZ_JAUJEB010000003.1"/>
</dbReference>
<evidence type="ECO:0000313" key="11">
    <source>
        <dbReference type="Proteomes" id="UP001172083"/>
    </source>
</evidence>
<dbReference type="EMBL" id="JAUJEB010000003">
    <property type="protein sequence ID" value="MDN5213685.1"/>
    <property type="molecule type" value="Genomic_DNA"/>
</dbReference>
<dbReference type="InterPro" id="IPR016286">
    <property type="entry name" value="FUC_metazoa-typ"/>
</dbReference>
<feature type="domain" description="Glycoside hydrolase family 29 N-terminal" evidence="8">
    <location>
        <begin position="12"/>
        <end position="359"/>
    </location>
</feature>
<dbReference type="InterPro" id="IPR031919">
    <property type="entry name" value="Fucosidase_C"/>
</dbReference>
<reference evidence="10" key="1">
    <citation type="submission" date="2023-06" db="EMBL/GenBank/DDBJ databases">
        <title>Genomic of Agaribacillus aureum.</title>
        <authorList>
            <person name="Wang G."/>
        </authorList>
    </citation>
    <scope>NUCLEOTIDE SEQUENCE</scope>
    <source>
        <strain evidence="10">BMA12</strain>
    </source>
</reference>
<dbReference type="InterPro" id="IPR013780">
    <property type="entry name" value="Glyco_hydro_b"/>
</dbReference>
<feature type="chain" id="PRO_5046157225" description="alpha-L-fucosidase" evidence="7">
    <location>
        <begin position="19"/>
        <end position="487"/>
    </location>
</feature>
<proteinExistence type="inferred from homology"/>
<dbReference type="PANTHER" id="PTHR10030:SF37">
    <property type="entry name" value="ALPHA-L-FUCOSIDASE-RELATED"/>
    <property type="match status" value="1"/>
</dbReference>
<dbReference type="PIRSF" id="PIRSF001092">
    <property type="entry name" value="Alpha-L-fucosidase"/>
    <property type="match status" value="1"/>
</dbReference>
<keyword evidence="4 7" id="KW-0732">Signal</keyword>
<keyword evidence="6" id="KW-0326">Glycosidase</keyword>
<gene>
    <name evidence="10" type="ORF">QQ020_16555</name>
</gene>
<evidence type="ECO:0000259" key="8">
    <source>
        <dbReference type="Pfam" id="PF01120"/>
    </source>
</evidence>
<dbReference type="Proteomes" id="UP001172083">
    <property type="component" value="Unassembled WGS sequence"/>
</dbReference>
<evidence type="ECO:0000256" key="6">
    <source>
        <dbReference type="ARBA" id="ARBA00023295"/>
    </source>
</evidence>
<dbReference type="Pfam" id="PF01120">
    <property type="entry name" value="Alpha_L_fucos"/>
    <property type="match status" value="1"/>
</dbReference>
<evidence type="ECO:0000256" key="2">
    <source>
        <dbReference type="ARBA" id="ARBA00007951"/>
    </source>
</evidence>
<evidence type="ECO:0000256" key="4">
    <source>
        <dbReference type="ARBA" id="ARBA00022729"/>
    </source>
</evidence>
<dbReference type="PANTHER" id="PTHR10030">
    <property type="entry name" value="ALPHA-L-FUCOSIDASE"/>
    <property type="match status" value="1"/>
</dbReference>